<keyword evidence="9" id="KW-1000">Mitochondrion outer membrane</keyword>
<dbReference type="GO" id="GO:0016567">
    <property type="term" value="P:protein ubiquitination"/>
    <property type="evidence" value="ECO:0007669"/>
    <property type="project" value="InterPro"/>
</dbReference>
<organism evidence="17 18">
    <name type="scientific">Mola mola</name>
    <name type="common">Ocean sunfish</name>
    <name type="synonym">Tetraodon mola</name>
    <dbReference type="NCBI Taxonomy" id="94237"/>
    <lineage>
        <taxon>Eukaryota</taxon>
        <taxon>Metazoa</taxon>
        <taxon>Chordata</taxon>
        <taxon>Craniata</taxon>
        <taxon>Vertebrata</taxon>
        <taxon>Euteleostomi</taxon>
        <taxon>Actinopterygii</taxon>
        <taxon>Neopterygii</taxon>
        <taxon>Teleostei</taxon>
        <taxon>Neoteleostei</taxon>
        <taxon>Acanthomorphata</taxon>
        <taxon>Eupercaria</taxon>
        <taxon>Tetraodontiformes</taxon>
        <taxon>Molidae</taxon>
        <taxon>Mola</taxon>
    </lineage>
</organism>
<proteinExistence type="predicted"/>
<dbReference type="EC" id="2.3.2.27" evidence="3"/>
<evidence type="ECO:0000256" key="14">
    <source>
        <dbReference type="PROSITE-ProRule" id="PRU00175"/>
    </source>
</evidence>
<accession>A0A3Q3WSB0</accession>
<reference evidence="17" key="1">
    <citation type="submission" date="2025-08" db="UniProtKB">
        <authorList>
            <consortium name="Ensembl"/>
        </authorList>
    </citation>
    <scope>IDENTIFICATION</scope>
</reference>
<keyword evidence="8" id="KW-0833">Ubl conjugation pathway</keyword>
<comment type="catalytic activity">
    <reaction evidence="1">
        <text>S-ubiquitinyl-[E2 ubiquitin-conjugating enzyme]-L-cysteine + [acceptor protein]-L-lysine = [E2 ubiquitin-conjugating enzyme]-L-cysteine + N(6)-ubiquitinyl-[acceptor protein]-L-lysine.</text>
        <dbReference type="EC" id="2.3.2.27"/>
    </reaction>
</comment>
<evidence type="ECO:0000313" key="18">
    <source>
        <dbReference type="Proteomes" id="UP000261620"/>
    </source>
</evidence>
<dbReference type="Pfam" id="PF13920">
    <property type="entry name" value="zf-C3HC4_3"/>
    <property type="match status" value="1"/>
</dbReference>
<keyword evidence="11 15" id="KW-1133">Transmembrane helix</keyword>
<dbReference type="AlphaFoldDB" id="A0A3Q3WSB0"/>
<keyword evidence="7 14" id="KW-0863">Zinc-finger</keyword>
<evidence type="ECO:0000256" key="7">
    <source>
        <dbReference type="ARBA" id="ARBA00022771"/>
    </source>
</evidence>
<dbReference type="GO" id="GO:0061630">
    <property type="term" value="F:ubiquitin protein ligase activity"/>
    <property type="evidence" value="ECO:0007669"/>
    <property type="project" value="UniProtKB-EC"/>
</dbReference>
<evidence type="ECO:0000256" key="11">
    <source>
        <dbReference type="ARBA" id="ARBA00022989"/>
    </source>
</evidence>
<evidence type="ECO:0000256" key="13">
    <source>
        <dbReference type="ARBA" id="ARBA00023136"/>
    </source>
</evidence>
<sequence>MDGFYVKLVEGVCLGSSLVFSGFCYYHYKKNQTTLDKLDDAPHLPINGSLKDILKATAGACLQYAVIEGAVQPVDEPLTSHFKKETAGVLQKFMLREHRLVWNSLTRTWMDSERVLHQRVSAVPFVLVGPDETSVRVLCPLQASGVHMEVTHEKFHQVIYGLGDIVGQYLSGEKLKGQLETEEMLKAGAALTGVGEVVLDTDGSLNLRPPSDGSEYFLSLVDFDTLRGELNSTAFWWKVLAIASALAGTAVLLWVGRRYHHQLRVRREQEQERRDFERLLVEAQRIGGPDAPNDRDEECVENACVICLSQPRNCVLLNCGHVCCCYNCYQALPQRQCPICRQDISRVLPIYNV</sequence>
<dbReference type="GO" id="GO:0005741">
    <property type="term" value="C:mitochondrial outer membrane"/>
    <property type="evidence" value="ECO:0007669"/>
    <property type="project" value="UniProtKB-SubCell"/>
</dbReference>
<dbReference type="PANTHER" id="PTHR12183:SF6">
    <property type="entry name" value="RING-TYPE E3 UBIQUITIN TRANSFERASE"/>
    <property type="match status" value="1"/>
</dbReference>
<evidence type="ECO:0000313" key="17">
    <source>
        <dbReference type="Ensembl" id="ENSMMOP00000015312.1"/>
    </source>
</evidence>
<keyword evidence="13 15" id="KW-0472">Membrane</keyword>
<evidence type="ECO:0000256" key="8">
    <source>
        <dbReference type="ARBA" id="ARBA00022786"/>
    </source>
</evidence>
<evidence type="ECO:0000256" key="4">
    <source>
        <dbReference type="ARBA" id="ARBA00022679"/>
    </source>
</evidence>
<keyword evidence="18" id="KW-1185">Reference proteome</keyword>
<dbReference type="SUPFAM" id="SSF57850">
    <property type="entry name" value="RING/U-box"/>
    <property type="match status" value="1"/>
</dbReference>
<dbReference type="InterPro" id="IPR022170">
    <property type="entry name" value="MUL1-like"/>
</dbReference>
<feature type="domain" description="RING-type" evidence="16">
    <location>
        <begin position="304"/>
        <end position="341"/>
    </location>
</feature>
<evidence type="ECO:0000259" key="16">
    <source>
        <dbReference type="PROSITE" id="PS50089"/>
    </source>
</evidence>
<keyword evidence="6" id="KW-0479">Metal-binding</keyword>
<evidence type="ECO:0000256" key="10">
    <source>
        <dbReference type="ARBA" id="ARBA00022833"/>
    </source>
</evidence>
<dbReference type="SMART" id="SM00184">
    <property type="entry name" value="RING"/>
    <property type="match status" value="1"/>
</dbReference>
<evidence type="ECO:0000256" key="3">
    <source>
        <dbReference type="ARBA" id="ARBA00012483"/>
    </source>
</evidence>
<keyword evidence="5 15" id="KW-0812">Transmembrane</keyword>
<evidence type="ECO:0000256" key="12">
    <source>
        <dbReference type="ARBA" id="ARBA00023128"/>
    </source>
</evidence>
<keyword evidence="4" id="KW-0808">Transferase</keyword>
<evidence type="ECO:0000256" key="1">
    <source>
        <dbReference type="ARBA" id="ARBA00000900"/>
    </source>
</evidence>
<dbReference type="OMA" id="FWWKVLA"/>
<reference evidence="17" key="2">
    <citation type="submission" date="2025-09" db="UniProtKB">
        <authorList>
            <consortium name="Ensembl"/>
        </authorList>
    </citation>
    <scope>IDENTIFICATION</scope>
</reference>
<evidence type="ECO:0000256" key="15">
    <source>
        <dbReference type="SAM" id="Phobius"/>
    </source>
</evidence>
<evidence type="ECO:0000256" key="5">
    <source>
        <dbReference type="ARBA" id="ARBA00022692"/>
    </source>
</evidence>
<dbReference type="InterPro" id="IPR051652">
    <property type="entry name" value="MDM2_MDM4_MUL1"/>
</dbReference>
<dbReference type="STRING" id="94237.ENSMMOP00000015312"/>
<name>A0A3Q3WSB0_MOLML</name>
<evidence type="ECO:0000256" key="2">
    <source>
        <dbReference type="ARBA" id="ARBA00004374"/>
    </source>
</evidence>
<dbReference type="InterPro" id="IPR001841">
    <property type="entry name" value="Znf_RING"/>
</dbReference>
<evidence type="ECO:0000256" key="9">
    <source>
        <dbReference type="ARBA" id="ARBA00022787"/>
    </source>
</evidence>
<dbReference type="Proteomes" id="UP000261620">
    <property type="component" value="Unplaced"/>
</dbReference>
<keyword evidence="12" id="KW-0496">Mitochondrion</keyword>
<dbReference type="Gene3D" id="3.30.40.10">
    <property type="entry name" value="Zinc/RING finger domain, C3HC4 (zinc finger)"/>
    <property type="match status" value="1"/>
</dbReference>
<dbReference type="PANTHER" id="PTHR12183">
    <property type="entry name" value="MITOCHONDRIAL UBIQUITIN LIGASE ACTIVATOR OF NFKB 1"/>
    <property type="match status" value="1"/>
</dbReference>
<dbReference type="Ensembl" id="ENSMMOT00000015563.1">
    <property type="protein sequence ID" value="ENSMMOP00000015312.1"/>
    <property type="gene ID" value="ENSMMOG00000011682.1"/>
</dbReference>
<keyword evidence="10" id="KW-0862">Zinc</keyword>
<dbReference type="Pfam" id="PF12483">
    <property type="entry name" value="GIDE"/>
    <property type="match status" value="1"/>
</dbReference>
<dbReference type="PROSITE" id="PS50089">
    <property type="entry name" value="ZF_RING_2"/>
    <property type="match status" value="1"/>
</dbReference>
<comment type="subcellular location">
    <subcellularLocation>
        <location evidence="2">Mitochondrion outer membrane</location>
        <topology evidence="2">Multi-pass membrane protein</topology>
    </subcellularLocation>
</comment>
<dbReference type="InterPro" id="IPR013083">
    <property type="entry name" value="Znf_RING/FYVE/PHD"/>
</dbReference>
<evidence type="ECO:0000256" key="6">
    <source>
        <dbReference type="ARBA" id="ARBA00022723"/>
    </source>
</evidence>
<dbReference type="GO" id="GO:0008270">
    <property type="term" value="F:zinc ion binding"/>
    <property type="evidence" value="ECO:0007669"/>
    <property type="project" value="UniProtKB-KW"/>
</dbReference>
<feature type="transmembrane region" description="Helical" evidence="15">
    <location>
        <begin position="235"/>
        <end position="256"/>
    </location>
</feature>
<protein>
    <recommendedName>
        <fullName evidence="3">RING-type E3 ubiquitin transferase</fullName>
        <ecNumber evidence="3">2.3.2.27</ecNumber>
    </recommendedName>
</protein>